<evidence type="ECO:0000313" key="1">
    <source>
        <dbReference type="EMBL" id="GID80539.1"/>
    </source>
</evidence>
<gene>
    <name evidence="1" type="ORF">Ade02nite_91800</name>
</gene>
<protein>
    <submittedName>
        <fullName evidence="1">Uncharacterized protein</fullName>
    </submittedName>
</protein>
<accession>A0ABQ3YKK6</accession>
<name>A0ABQ3YKK6_9ACTN</name>
<proteinExistence type="predicted"/>
<organism evidence="1 2">
    <name type="scientific">Paractinoplanes deccanensis</name>
    <dbReference type="NCBI Taxonomy" id="113561"/>
    <lineage>
        <taxon>Bacteria</taxon>
        <taxon>Bacillati</taxon>
        <taxon>Actinomycetota</taxon>
        <taxon>Actinomycetes</taxon>
        <taxon>Micromonosporales</taxon>
        <taxon>Micromonosporaceae</taxon>
        <taxon>Paractinoplanes</taxon>
    </lineage>
</organism>
<reference evidence="1 2" key="1">
    <citation type="submission" date="2021-01" db="EMBL/GenBank/DDBJ databases">
        <title>Whole genome shotgun sequence of Actinoplanes deccanensis NBRC 13994.</title>
        <authorList>
            <person name="Komaki H."/>
            <person name="Tamura T."/>
        </authorList>
    </citation>
    <scope>NUCLEOTIDE SEQUENCE [LARGE SCALE GENOMIC DNA]</scope>
    <source>
        <strain evidence="1 2">NBRC 13994</strain>
    </source>
</reference>
<keyword evidence="2" id="KW-1185">Reference proteome</keyword>
<dbReference type="EMBL" id="BOMI01000194">
    <property type="protein sequence ID" value="GID80539.1"/>
    <property type="molecule type" value="Genomic_DNA"/>
</dbReference>
<evidence type="ECO:0000313" key="2">
    <source>
        <dbReference type="Proteomes" id="UP000609879"/>
    </source>
</evidence>
<comment type="caution">
    <text evidence="1">The sequence shown here is derived from an EMBL/GenBank/DDBJ whole genome shotgun (WGS) entry which is preliminary data.</text>
</comment>
<dbReference type="Proteomes" id="UP000609879">
    <property type="component" value="Unassembled WGS sequence"/>
</dbReference>
<sequence>MSGRRATLARIRAVRLPDVIPIKYAPDYRTGRIGRHTSGQFFADITGAYQEGVRPGHDWRNQQRIYAVLHLFDESGHHTGSNLRFTGVRGDSPAAVEAAEQVLSDWLAGLGAVTNCDIAIRPFRVDFDNVVFGLIDETTDDPDEGHGGPWAELYPQGLGFHEPWNGEYDT</sequence>